<name>A0A8B0LNJ4_9VIRU</name>
<organism evidence="2">
    <name type="scientific">uncultured archaeal virus</name>
    <dbReference type="NCBI Taxonomy" id="1960247"/>
    <lineage>
        <taxon>Viruses</taxon>
        <taxon>environmental samples</taxon>
    </lineage>
</organism>
<evidence type="ECO:0000313" key="2">
    <source>
        <dbReference type="EMBL" id="QTW05507.1"/>
    </source>
</evidence>
<reference evidence="2" key="1">
    <citation type="submission" date="2021-01" db="EMBL/GenBank/DDBJ databases">
        <title>Lytic archaeal viruses infect abundant primary producers in Earth s crust.</title>
        <authorList>
            <person name="Rahlff J."/>
            <person name="Turzynski V."/>
            <person name="Esser S.P."/>
            <person name="Monsees I."/>
            <person name="Bornemann T.L.V."/>
            <person name="Figueroa-Gonzalez P.A."/>
            <person name="Schulz F."/>
            <person name="Woyke T."/>
            <person name="Klingl A."/>
            <person name="Moraru C."/>
            <person name="Probst A.J."/>
        </authorList>
    </citation>
    <scope>NUCLEOTIDE SEQUENCE</scope>
</reference>
<accession>A0A8B0LNJ4</accession>
<dbReference type="EMBL" id="MW522971">
    <property type="protein sequence ID" value="QTW05507.1"/>
    <property type="molecule type" value="Genomic_DNA"/>
</dbReference>
<proteinExistence type="predicted"/>
<feature type="compositionally biased region" description="Basic and acidic residues" evidence="1">
    <location>
        <begin position="26"/>
        <end position="43"/>
    </location>
</feature>
<evidence type="ECO:0000256" key="1">
    <source>
        <dbReference type="SAM" id="MobiDB-lite"/>
    </source>
</evidence>
<feature type="region of interest" description="Disordered" evidence="1">
    <location>
        <begin position="1"/>
        <end position="47"/>
    </location>
</feature>
<protein>
    <submittedName>
        <fullName evidence="2">Uncharacterized protein</fullName>
    </submittedName>
</protein>
<sequence length="136" mass="15742">MENTASETAAKSVVGNEAGNILGNEARNEVEDRVGQKTNEKKSVVRKLRHEPSRGTEWLAKIIGKDKIYGLNREFFSFSSINWSYNGNTGWTTYIITKPGIYEENCPEKGRRFFEVDNDMEEWDMSKEEVYQEFMI</sequence>